<evidence type="ECO:0000256" key="4">
    <source>
        <dbReference type="ARBA" id="ARBA00023157"/>
    </source>
</evidence>
<dbReference type="InterPro" id="IPR051940">
    <property type="entry name" value="Chitin_bind-dev_reg"/>
</dbReference>
<feature type="domain" description="Chitin-binding type-2" evidence="6">
    <location>
        <begin position="17"/>
        <end position="75"/>
    </location>
</feature>
<dbReference type="AlphaFoldDB" id="A0A182PLU5"/>
<dbReference type="PROSITE" id="PS50940">
    <property type="entry name" value="CHIT_BIND_II"/>
    <property type="match status" value="5"/>
</dbReference>
<dbReference type="Pfam" id="PF01607">
    <property type="entry name" value="CBM_14"/>
    <property type="match status" value="5"/>
</dbReference>
<evidence type="ECO:0000256" key="3">
    <source>
        <dbReference type="ARBA" id="ARBA00022737"/>
    </source>
</evidence>
<dbReference type="Proteomes" id="UP000075885">
    <property type="component" value="Unassembled WGS sequence"/>
</dbReference>
<keyword evidence="4" id="KW-1015">Disulfide bond</keyword>
<dbReference type="STRING" id="199890.A0A182PLU5"/>
<dbReference type="SUPFAM" id="SSF57625">
    <property type="entry name" value="Invertebrate chitin-binding proteins"/>
    <property type="match status" value="5"/>
</dbReference>
<dbReference type="VEuPathDB" id="VectorBase:AEPI007917"/>
<feature type="domain" description="Chitin-binding type-2" evidence="6">
    <location>
        <begin position="209"/>
        <end position="265"/>
    </location>
</feature>
<feature type="domain" description="Chitin-binding type-2" evidence="6">
    <location>
        <begin position="135"/>
        <end position="191"/>
    </location>
</feature>
<evidence type="ECO:0000256" key="1">
    <source>
        <dbReference type="ARBA" id="ARBA00022669"/>
    </source>
</evidence>
<protein>
    <recommendedName>
        <fullName evidence="6">Chitin-binding type-2 domain-containing protein</fullName>
    </recommendedName>
</protein>
<dbReference type="InterPro" id="IPR036508">
    <property type="entry name" value="Chitin-bd_dom_sf"/>
</dbReference>
<dbReference type="Gene3D" id="2.170.140.10">
    <property type="entry name" value="Chitin binding domain"/>
    <property type="match status" value="5"/>
</dbReference>
<name>A0A182PLU5_9DIPT</name>
<feature type="domain" description="Chitin-binding type-2" evidence="6">
    <location>
        <begin position="268"/>
        <end position="322"/>
    </location>
</feature>
<dbReference type="SMART" id="SM00494">
    <property type="entry name" value="ChtBD2"/>
    <property type="match status" value="5"/>
</dbReference>
<keyword evidence="5" id="KW-0325">Glycoprotein</keyword>
<dbReference type="GO" id="GO:0005576">
    <property type="term" value="C:extracellular region"/>
    <property type="evidence" value="ECO:0007669"/>
    <property type="project" value="InterPro"/>
</dbReference>
<evidence type="ECO:0000313" key="7">
    <source>
        <dbReference type="EnsemblMetazoa" id="AEPI007917-PA"/>
    </source>
</evidence>
<dbReference type="PANTHER" id="PTHR23301:SF106">
    <property type="entry name" value="CHITIN-BINDING TYPE-2 DOMAIN-CONTAINING PROTEIN-RELATED"/>
    <property type="match status" value="1"/>
</dbReference>
<dbReference type="EnsemblMetazoa" id="AEPI007917-RA">
    <property type="protein sequence ID" value="AEPI007917-PA"/>
    <property type="gene ID" value="AEPI007917"/>
</dbReference>
<accession>A0A182PLU5</accession>
<keyword evidence="8" id="KW-1185">Reference proteome</keyword>
<evidence type="ECO:0000256" key="5">
    <source>
        <dbReference type="ARBA" id="ARBA00023180"/>
    </source>
</evidence>
<dbReference type="GO" id="GO:0008061">
    <property type="term" value="F:chitin binding"/>
    <property type="evidence" value="ECO:0007669"/>
    <property type="project" value="UniProtKB-KW"/>
</dbReference>
<keyword evidence="2" id="KW-0732">Signal</keyword>
<dbReference type="PANTHER" id="PTHR23301">
    <property type="entry name" value="CHITIN BINDING PERITROPHIN-A"/>
    <property type="match status" value="1"/>
</dbReference>
<proteinExistence type="predicted"/>
<keyword evidence="1" id="KW-0147">Chitin-binding</keyword>
<feature type="domain" description="Chitin-binding type-2" evidence="6">
    <location>
        <begin position="78"/>
        <end position="131"/>
    </location>
</feature>
<organism evidence="7 8">
    <name type="scientific">Anopheles epiroticus</name>
    <dbReference type="NCBI Taxonomy" id="199890"/>
    <lineage>
        <taxon>Eukaryota</taxon>
        <taxon>Metazoa</taxon>
        <taxon>Ecdysozoa</taxon>
        <taxon>Arthropoda</taxon>
        <taxon>Hexapoda</taxon>
        <taxon>Insecta</taxon>
        <taxon>Pterygota</taxon>
        <taxon>Neoptera</taxon>
        <taxon>Endopterygota</taxon>
        <taxon>Diptera</taxon>
        <taxon>Nematocera</taxon>
        <taxon>Culicoidea</taxon>
        <taxon>Culicidae</taxon>
        <taxon>Anophelinae</taxon>
        <taxon>Anopheles</taxon>
    </lineage>
</organism>
<reference evidence="7" key="2">
    <citation type="submission" date="2020-05" db="UniProtKB">
        <authorList>
            <consortium name="EnsemblMetazoa"/>
        </authorList>
    </citation>
    <scope>IDENTIFICATION</scope>
    <source>
        <strain evidence="7">Epiroticus2</strain>
    </source>
</reference>
<keyword evidence="3" id="KW-0677">Repeat</keyword>
<evidence type="ECO:0000313" key="8">
    <source>
        <dbReference type="Proteomes" id="UP000075885"/>
    </source>
</evidence>
<evidence type="ECO:0000256" key="2">
    <source>
        <dbReference type="ARBA" id="ARBA00022729"/>
    </source>
</evidence>
<reference evidence="8" key="1">
    <citation type="submission" date="2013-03" db="EMBL/GenBank/DDBJ databases">
        <title>The Genome Sequence of Anopheles epiroticus epiroticus2.</title>
        <authorList>
            <consortium name="The Broad Institute Genomics Platform"/>
            <person name="Neafsey D.E."/>
            <person name="Howell P."/>
            <person name="Walker B."/>
            <person name="Young S.K."/>
            <person name="Zeng Q."/>
            <person name="Gargeya S."/>
            <person name="Fitzgerald M."/>
            <person name="Haas B."/>
            <person name="Abouelleil A."/>
            <person name="Allen A.W."/>
            <person name="Alvarado L."/>
            <person name="Arachchi H.M."/>
            <person name="Berlin A.M."/>
            <person name="Chapman S.B."/>
            <person name="Gainer-Dewar J."/>
            <person name="Goldberg J."/>
            <person name="Griggs A."/>
            <person name="Gujja S."/>
            <person name="Hansen M."/>
            <person name="Howarth C."/>
            <person name="Imamovic A."/>
            <person name="Ireland A."/>
            <person name="Larimer J."/>
            <person name="McCowan C."/>
            <person name="Murphy C."/>
            <person name="Pearson M."/>
            <person name="Poon T.W."/>
            <person name="Priest M."/>
            <person name="Roberts A."/>
            <person name="Saif S."/>
            <person name="Shea T."/>
            <person name="Sisk P."/>
            <person name="Sykes S."/>
            <person name="Wortman J."/>
            <person name="Nusbaum C."/>
            <person name="Birren B."/>
        </authorList>
    </citation>
    <scope>NUCLEOTIDE SEQUENCE [LARGE SCALE GENOMIC DNA]</scope>
    <source>
        <strain evidence="8">Epiroticus2</strain>
    </source>
</reference>
<dbReference type="InterPro" id="IPR002557">
    <property type="entry name" value="Chitin-bd_dom"/>
</dbReference>
<sequence length="388" mass="42260">MSSKVVHAQTTTVAPTTDPCVEKGQTEGFLPHPTDCTKYFSCYGSKGYEQTCPDEKYFDPERLVCDISANVNCVINNCPPDGIVYLPVPDSCDKFIRCIGGVAYESTCQDGLFFDPVLQECNLKNETNCVINPCVQPPPDPPGDLEIYPNPANCQQYLICLNGEPIVRDCAPYLFFDPTLLSCVQAEDCIVMRSLLLLAVVGVCATQTPPVCDSTVTSFHADPTNCNQYYTCYQGVATLQSCPDQKYFDATNAVCDIPENVACSIGPCTGNIGLKAMEIPNVCTGYTLCVGETAFNRTCAEGTLFDATFGDCVLARDSSCVENPCLTVDPATATPTTLYPVLNSCKKYIICDKLNPVLAKLYRENASRSVIALVSKEEKCWRVGTVWC</sequence>
<evidence type="ECO:0000259" key="6">
    <source>
        <dbReference type="PROSITE" id="PS50940"/>
    </source>
</evidence>